<name>A0ABM1EVF7_PRICU</name>
<dbReference type="Gene3D" id="3.40.50.150">
    <property type="entry name" value="Vaccinia Virus protein VP39"/>
    <property type="match status" value="1"/>
</dbReference>
<keyword evidence="1" id="KW-1185">Reference proteome</keyword>
<dbReference type="SUPFAM" id="SSF53335">
    <property type="entry name" value="S-adenosyl-L-methionine-dependent methyltransferases"/>
    <property type="match status" value="1"/>
</dbReference>
<dbReference type="Pfam" id="PF03492">
    <property type="entry name" value="Methyltransf_7"/>
    <property type="match status" value="1"/>
</dbReference>
<dbReference type="PANTHER" id="PTHR31009">
    <property type="entry name" value="S-ADENOSYL-L-METHIONINE:CARBOXYL METHYLTRANSFERASE FAMILY PROTEIN"/>
    <property type="match status" value="1"/>
</dbReference>
<sequence length="345" mass="39415">MTAPRLYYQNEGITGAGYYSEVMIGCRQITKQASQLCLDAIDAVLFSGNGCFLLADFATADGGNSMELIKFLIDALKKKHGHKFDIQVIHEDQPSNDWTSFFKRVQGMISEPESYLVAHPDVPCTVTDGFRPAEITVAEEREMFKRQAAEDWETILVHRARELRPGGRLVIVPFATDKDKQYTGNTKRIKCNCFNLLSKECRELVNRGVITKEEFQNMNHNVYYRTEEELKEPLINVDSPVYKLGLRLVSIEVKQVNCYFQDRWVEIGDNGDIAEARAHAKSYVSSFRIWAHSDLLHGLSDSRSPEEKANILDAFFQSFEDAVAENPRDHGKDYIVAYVHMRKLE</sequence>
<dbReference type="InterPro" id="IPR029063">
    <property type="entry name" value="SAM-dependent_MTases_sf"/>
</dbReference>
<protein>
    <submittedName>
        <fullName evidence="2">Uncharacterized protein LOC106816136</fullName>
    </submittedName>
</protein>
<evidence type="ECO:0000313" key="1">
    <source>
        <dbReference type="Proteomes" id="UP000695022"/>
    </source>
</evidence>
<reference evidence="2" key="1">
    <citation type="submission" date="2025-08" db="UniProtKB">
        <authorList>
            <consortium name="RefSeq"/>
        </authorList>
    </citation>
    <scope>IDENTIFICATION</scope>
</reference>
<gene>
    <name evidence="2" type="primary">LOC106816136</name>
</gene>
<organism evidence="1 2">
    <name type="scientific">Priapulus caudatus</name>
    <name type="common">Priapulid worm</name>
    <dbReference type="NCBI Taxonomy" id="37621"/>
    <lineage>
        <taxon>Eukaryota</taxon>
        <taxon>Metazoa</taxon>
        <taxon>Ecdysozoa</taxon>
        <taxon>Scalidophora</taxon>
        <taxon>Priapulida</taxon>
        <taxon>Priapulimorpha</taxon>
        <taxon>Priapulimorphida</taxon>
        <taxon>Priapulidae</taxon>
        <taxon>Priapulus</taxon>
    </lineage>
</organism>
<dbReference type="Proteomes" id="UP000695022">
    <property type="component" value="Unplaced"/>
</dbReference>
<dbReference type="GeneID" id="106816136"/>
<accession>A0ABM1EVF7</accession>
<dbReference type="RefSeq" id="XP_014676178.1">
    <property type="nucleotide sequence ID" value="XM_014820692.1"/>
</dbReference>
<proteinExistence type="predicted"/>
<evidence type="ECO:0000313" key="2">
    <source>
        <dbReference type="RefSeq" id="XP_014676178.1"/>
    </source>
</evidence>
<dbReference type="InterPro" id="IPR005299">
    <property type="entry name" value="MeTrfase_7"/>
</dbReference>